<dbReference type="KEGG" id="aagg:ETAA8_41900"/>
<dbReference type="Proteomes" id="UP000315017">
    <property type="component" value="Chromosome"/>
</dbReference>
<proteinExistence type="predicted"/>
<reference evidence="1 2" key="1">
    <citation type="submission" date="2019-02" db="EMBL/GenBank/DDBJ databases">
        <title>Deep-cultivation of Planctomycetes and their phenomic and genomic characterization uncovers novel biology.</title>
        <authorList>
            <person name="Wiegand S."/>
            <person name="Jogler M."/>
            <person name="Boedeker C."/>
            <person name="Pinto D."/>
            <person name="Vollmers J."/>
            <person name="Rivas-Marin E."/>
            <person name="Kohn T."/>
            <person name="Peeters S.H."/>
            <person name="Heuer A."/>
            <person name="Rast P."/>
            <person name="Oberbeckmann S."/>
            <person name="Bunk B."/>
            <person name="Jeske O."/>
            <person name="Meyerdierks A."/>
            <person name="Storesund J.E."/>
            <person name="Kallscheuer N."/>
            <person name="Luecker S."/>
            <person name="Lage O.M."/>
            <person name="Pohl T."/>
            <person name="Merkel B.J."/>
            <person name="Hornburger P."/>
            <person name="Mueller R.-W."/>
            <person name="Bruemmer F."/>
            <person name="Labrenz M."/>
            <person name="Spormann A.M."/>
            <person name="Op den Camp H."/>
            <person name="Overmann J."/>
            <person name="Amann R."/>
            <person name="Jetten M.S.M."/>
            <person name="Mascher T."/>
            <person name="Medema M.H."/>
            <person name="Devos D.P."/>
            <person name="Kaster A.-K."/>
            <person name="Ovreas L."/>
            <person name="Rohde M."/>
            <person name="Galperin M.Y."/>
            <person name="Jogler C."/>
        </authorList>
    </citation>
    <scope>NUCLEOTIDE SEQUENCE [LARGE SCALE GENOMIC DNA]</scope>
    <source>
        <strain evidence="1 2">ETA_A8</strain>
    </source>
</reference>
<sequence>MSNLELDATGIRPVVVLFVPSRQALLLFADKG</sequence>
<organism evidence="1 2">
    <name type="scientific">Anatilimnocola aggregata</name>
    <dbReference type="NCBI Taxonomy" id="2528021"/>
    <lineage>
        <taxon>Bacteria</taxon>
        <taxon>Pseudomonadati</taxon>
        <taxon>Planctomycetota</taxon>
        <taxon>Planctomycetia</taxon>
        <taxon>Pirellulales</taxon>
        <taxon>Pirellulaceae</taxon>
        <taxon>Anatilimnocola</taxon>
    </lineage>
</organism>
<name>A0A517YFS9_9BACT</name>
<dbReference type="EMBL" id="CP036274">
    <property type="protein sequence ID" value="QDU29083.1"/>
    <property type="molecule type" value="Genomic_DNA"/>
</dbReference>
<evidence type="ECO:0000313" key="2">
    <source>
        <dbReference type="Proteomes" id="UP000315017"/>
    </source>
</evidence>
<protein>
    <submittedName>
        <fullName evidence="1">Uncharacterized protein</fullName>
    </submittedName>
</protein>
<accession>A0A517YFS9</accession>
<dbReference type="AlphaFoldDB" id="A0A517YFS9"/>
<gene>
    <name evidence="1" type="ORF">ETAA8_41900</name>
</gene>
<evidence type="ECO:0000313" key="1">
    <source>
        <dbReference type="EMBL" id="QDU29083.1"/>
    </source>
</evidence>
<keyword evidence="2" id="KW-1185">Reference proteome</keyword>